<comment type="similarity">
    <text evidence="7">Belongs to the peptidase M48 family.</text>
</comment>
<dbReference type="PROSITE" id="PS51318">
    <property type="entry name" value="TAT"/>
    <property type="match status" value="1"/>
</dbReference>
<keyword evidence="1 7" id="KW-0645">Protease</keyword>
<keyword evidence="11" id="KW-1185">Reference proteome</keyword>
<evidence type="ECO:0000256" key="1">
    <source>
        <dbReference type="ARBA" id="ARBA00022670"/>
    </source>
</evidence>
<reference evidence="10 11" key="1">
    <citation type="submission" date="2024-08" db="EMBL/GenBank/DDBJ databases">
        <title>Sulfate-reducing bacteria isolated from formation water of the oil field in Kazakhstan and description of Pseudodesulfovibrio sp.</title>
        <authorList>
            <person name="Bidzhieva S.K."/>
            <person name="Tourova T.P."/>
            <person name="Grouzdev D.S."/>
            <person name="Beletsky A.V."/>
            <person name="Sokolova D.S."/>
            <person name="Samigullina S.R."/>
            <person name="Poltaraus A.B."/>
            <person name="Avtukh A.N."/>
            <person name="Tereshina V.M."/>
            <person name="Zhaparov N.S."/>
            <person name="Mardanov A.V."/>
            <person name="Nazina T.N."/>
        </authorList>
    </citation>
    <scope>NUCLEOTIDE SEQUENCE [LARGE SCALE GENOMIC DNA]</scope>
    <source>
        <strain evidence="10 11">9FUS</strain>
    </source>
</reference>
<dbReference type="EC" id="3.4.24.-" evidence="10"/>
<keyword evidence="5" id="KW-0408">Iron</keyword>
<evidence type="ECO:0000256" key="2">
    <source>
        <dbReference type="ARBA" id="ARBA00022723"/>
    </source>
</evidence>
<dbReference type="PANTHER" id="PTHR22726">
    <property type="entry name" value="METALLOENDOPEPTIDASE OMA1"/>
    <property type="match status" value="1"/>
</dbReference>
<feature type="signal peptide" evidence="8">
    <location>
        <begin position="1"/>
        <end position="27"/>
    </location>
</feature>
<sequence length="299" mass="32580">MRRRRFLKTLAMAAPLLLSPLAPKAFAGLFDGLADVLPDEVASVLKSGKKLISGFEDITPEQEHYIGRAVAAVILSKYPYCNHRNGQRYVNVMGQALAQASDRPETFGGYHFLILDTPEINALSAPGGFVFVTKGLLGCCGSEDAMASVLAHEIGHVQRKHGLQAIQKSRITEGATALALTGTATLSGGKLKEVTRAFDDSIQDITTAMIDSGYSRSFEEEADHDAVAIMQRMGYDPNAIVDMLNVMRTRFTPQSKGFARTHPSPTDRINNVLTMIGKYHRPVAVKPRNDRFASMTKGL</sequence>
<organism evidence="10 11">
    <name type="scientific">Pseudodesulfovibrio karagichevae</name>
    <dbReference type="NCBI Taxonomy" id="3239305"/>
    <lineage>
        <taxon>Bacteria</taxon>
        <taxon>Pseudomonadati</taxon>
        <taxon>Thermodesulfobacteriota</taxon>
        <taxon>Desulfovibrionia</taxon>
        <taxon>Desulfovibrionales</taxon>
        <taxon>Desulfovibrionaceae</taxon>
    </lineage>
</organism>
<evidence type="ECO:0000256" key="5">
    <source>
        <dbReference type="ARBA" id="ARBA00023014"/>
    </source>
</evidence>
<feature type="domain" description="Peptidase M48" evidence="9">
    <location>
        <begin position="87"/>
        <end position="274"/>
    </location>
</feature>
<keyword evidence="2" id="KW-0479">Metal-binding</keyword>
<evidence type="ECO:0000313" key="10">
    <source>
        <dbReference type="EMBL" id="MEZ7195230.1"/>
    </source>
</evidence>
<evidence type="ECO:0000256" key="4">
    <source>
        <dbReference type="ARBA" id="ARBA00022833"/>
    </source>
</evidence>
<name>A0ABV4JWZ3_9BACT</name>
<accession>A0ABV4JWZ3</accession>
<protein>
    <submittedName>
        <fullName evidence="10">M48 family metalloprotease</fullName>
        <ecNumber evidence="10">3.4.24.-</ecNumber>
    </submittedName>
</protein>
<comment type="cofactor">
    <cofactor evidence="7">
        <name>Zn(2+)</name>
        <dbReference type="ChEBI" id="CHEBI:29105"/>
    </cofactor>
    <text evidence="7">Binds 1 zinc ion per subunit.</text>
</comment>
<evidence type="ECO:0000256" key="8">
    <source>
        <dbReference type="SAM" id="SignalP"/>
    </source>
</evidence>
<proteinExistence type="inferred from homology"/>
<dbReference type="RefSeq" id="WP_371384785.1">
    <property type="nucleotide sequence ID" value="NZ_JBGLYH010000001.1"/>
</dbReference>
<evidence type="ECO:0000256" key="6">
    <source>
        <dbReference type="ARBA" id="ARBA00023049"/>
    </source>
</evidence>
<dbReference type="Gene3D" id="3.30.2010.10">
    <property type="entry name" value="Metalloproteases ('zincins'), catalytic domain"/>
    <property type="match status" value="1"/>
</dbReference>
<evidence type="ECO:0000259" key="9">
    <source>
        <dbReference type="Pfam" id="PF01435"/>
    </source>
</evidence>
<dbReference type="InterPro" id="IPR051156">
    <property type="entry name" value="Mito/Outer_Membr_Metalloprot"/>
</dbReference>
<comment type="caution">
    <text evidence="10">The sequence shown here is derived from an EMBL/GenBank/DDBJ whole genome shotgun (WGS) entry which is preliminary data.</text>
</comment>
<evidence type="ECO:0000313" key="11">
    <source>
        <dbReference type="Proteomes" id="UP001568698"/>
    </source>
</evidence>
<feature type="chain" id="PRO_5046987308" evidence="8">
    <location>
        <begin position="28"/>
        <end position="299"/>
    </location>
</feature>
<keyword evidence="4 7" id="KW-0862">Zinc</keyword>
<keyword evidence="3 7" id="KW-0378">Hydrolase</keyword>
<keyword evidence="8" id="KW-0732">Signal</keyword>
<keyword evidence="6 7" id="KW-0482">Metalloprotease</keyword>
<dbReference type="PANTHER" id="PTHR22726:SF1">
    <property type="entry name" value="METALLOENDOPEPTIDASE OMA1, MITOCHONDRIAL"/>
    <property type="match status" value="1"/>
</dbReference>
<dbReference type="Proteomes" id="UP001568698">
    <property type="component" value="Unassembled WGS sequence"/>
</dbReference>
<evidence type="ECO:0000256" key="7">
    <source>
        <dbReference type="RuleBase" id="RU003983"/>
    </source>
</evidence>
<evidence type="ECO:0000256" key="3">
    <source>
        <dbReference type="ARBA" id="ARBA00022801"/>
    </source>
</evidence>
<dbReference type="GO" id="GO:0008237">
    <property type="term" value="F:metallopeptidase activity"/>
    <property type="evidence" value="ECO:0007669"/>
    <property type="project" value="UniProtKB-KW"/>
</dbReference>
<dbReference type="Pfam" id="PF01435">
    <property type="entry name" value="Peptidase_M48"/>
    <property type="match status" value="1"/>
</dbReference>
<dbReference type="InterPro" id="IPR006311">
    <property type="entry name" value="TAT_signal"/>
</dbReference>
<dbReference type="EMBL" id="JBGLYH010000001">
    <property type="protein sequence ID" value="MEZ7195230.1"/>
    <property type="molecule type" value="Genomic_DNA"/>
</dbReference>
<dbReference type="InterPro" id="IPR001915">
    <property type="entry name" value="Peptidase_M48"/>
</dbReference>
<keyword evidence="5" id="KW-0411">Iron-sulfur</keyword>
<gene>
    <name evidence="10" type="ORF">AB6M95_00585</name>
</gene>